<evidence type="ECO:0000313" key="3">
    <source>
        <dbReference type="Proteomes" id="UP000474175"/>
    </source>
</evidence>
<proteinExistence type="predicted"/>
<gene>
    <name evidence="2" type="ORF">GK108_16325</name>
</gene>
<protein>
    <submittedName>
        <fullName evidence="2">TIGR03067 domain-containing protein</fullName>
    </submittedName>
</protein>
<dbReference type="RefSeq" id="WP_163950636.1">
    <property type="nucleotide sequence ID" value="NZ_JAAFZH010000007.1"/>
</dbReference>
<dbReference type="InterPro" id="IPR017504">
    <property type="entry name" value="CHP03067_Planctomycetes"/>
</dbReference>
<accession>A0A6L9LDA4</accession>
<dbReference type="EMBL" id="JAAFZH010000007">
    <property type="protein sequence ID" value="NDU96448.1"/>
    <property type="molecule type" value="Genomic_DNA"/>
</dbReference>
<keyword evidence="3" id="KW-1185">Reference proteome</keyword>
<dbReference type="Proteomes" id="UP000474175">
    <property type="component" value="Unassembled WGS sequence"/>
</dbReference>
<feature type="chain" id="PRO_5026895872" evidence="1">
    <location>
        <begin position="22"/>
        <end position="140"/>
    </location>
</feature>
<keyword evidence="1" id="KW-0732">Signal</keyword>
<evidence type="ECO:0000256" key="1">
    <source>
        <dbReference type="SAM" id="SignalP"/>
    </source>
</evidence>
<dbReference type="NCBIfam" id="TIGR03067">
    <property type="entry name" value="Planc_TIGR03067"/>
    <property type="match status" value="1"/>
</dbReference>
<name>A0A6L9LDA4_9BACT</name>
<sequence length="140" mass="15390">MKISLIILVIVCALSCGVARDAAKSTDQANLQGAWLAQSESQKGKKWNVSYLYVFRGDKLFFTDETGKEVTYSFKLDTTGSLKFIIIQPDGTLNISAPVSIAYELDGDSLKIVVAPLGLRPTEISDKNNQELIICKRKDS</sequence>
<comment type="caution">
    <text evidence="2">The sequence shown here is derived from an EMBL/GenBank/DDBJ whole genome shotgun (WGS) entry which is preliminary data.</text>
</comment>
<feature type="signal peptide" evidence="1">
    <location>
        <begin position="1"/>
        <end position="21"/>
    </location>
</feature>
<reference evidence="2 3" key="1">
    <citation type="submission" date="2020-02" db="EMBL/GenBank/DDBJ databases">
        <title>Draft genome sequence of two Spirosoma agri KCTC 52727 and Spirosoma terrae KCTC 52035.</title>
        <authorList>
            <person name="Rojas J."/>
            <person name="Ambika Manirajan B."/>
            <person name="Suarez C."/>
            <person name="Ratering S."/>
            <person name="Schnell S."/>
        </authorList>
    </citation>
    <scope>NUCLEOTIDE SEQUENCE [LARGE SCALE GENOMIC DNA]</scope>
    <source>
        <strain evidence="2 3">KCTC 52035</strain>
    </source>
</reference>
<organism evidence="2 3">
    <name type="scientific">Spirosoma terrae</name>
    <dbReference type="NCBI Taxonomy" id="1968276"/>
    <lineage>
        <taxon>Bacteria</taxon>
        <taxon>Pseudomonadati</taxon>
        <taxon>Bacteroidota</taxon>
        <taxon>Cytophagia</taxon>
        <taxon>Cytophagales</taxon>
        <taxon>Cytophagaceae</taxon>
        <taxon>Spirosoma</taxon>
    </lineage>
</organism>
<evidence type="ECO:0000313" key="2">
    <source>
        <dbReference type="EMBL" id="NDU96448.1"/>
    </source>
</evidence>
<dbReference type="AlphaFoldDB" id="A0A6L9LDA4"/>